<feature type="compositionally biased region" description="Basic and acidic residues" evidence="1">
    <location>
        <begin position="110"/>
        <end position="131"/>
    </location>
</feature>
<organism evidence="2 3">
    <name type="scientific">Stigmatella aurantiaca (strain DW4/3-1)</name>
    <dbReference type="NCBI Taxonomy" id="378806"/>
    <lineage>
        <taxon>Bacteria</taxon>
        <taxon>Pseudomonadati</taxon>
        <taxon>Myxococcota</taxon>
        <taxon>Myxococcia</taxon>
        <taxon>Myxococcales</taxon>
        <taxon>Cystobacterineae</taxon>
        <taxon>Archangiaceae</taxon>
        <taxon>Stigmatella</taxon>
    </lineage>
</organism>
<comment type="caution">
    <text evidence="2">The sequence shown here is derived from an EMBL/GenBank/DDBJ whole genome shotgun (WGS) entry which is preliminary data.</text>
</comment>
<reference evidence="2 3" key="1">
    <citation type="submission" date="2006-04" db="EMBL/GenBank/DDBJ databases">
        <authorList>
            <person name="Nierman W.C."/>
        </authorList>
    </citation>
    <scope>NUCLEOTIDE SEQUENCE [LARGE SCALE GENOMIC DNA]</scope>
    <source>
        <strain evidence="2 3">DW4/3-1</strain>
    </source>
</reference>
<evidence type="ECO:0000313" key="3">
    <source>
        <dbReference type="Proteomes" id="UP000032702"/>
    </source>
</evidence>
<feature type="region of interest" description="Disordered" evidence="1">
    <location>
        <begin position="484"/>
        <end position="519"/>
    </location>
</feature>
<dbReference type="EMBL" id="AAMD01000069">
    <property type="protein sequence ID" value="EAU65871.1"/>
    <property type="molecule type" value="Genomic_DNA"/>
</dbReference>
<protein>
    <submittedName>
        <fullName evidence="2">Uncharacterized protein</fullName>
    </submittedName>
</protein>
<feature type="region of interest" description="Disordered" evidence="1">
    <location>
        <begin position="110"/>
        <end position="133"/>
    </location>
</feature>
<proteinExistence type="predicted"/>
<evidence type="ECO:0000313" key="2">
    <source>
        <dbReference type="EMBL" id="EAU65871.1"/>
    </source>
</evidence>
<evidence type="ECO:0000256" key="1">
    <source>
        <dbReference type="SAM" id="MobiDB-lite"/>
    </source>
</evidence>
<dbReference type="AlphaFoldDB" id="Q08ZG8"/>
<feature type="region of interest" description="Disordered" evidence="1">
    <location>
        <begin position="559"/>
        <end position="582"/>
    </location>
</feature>
<feature type="compositionally biased region" description="Gly residues" evidence="1">
    <location>
        <begin position="559"/>
        <end position="568"/>
    </location>
</feature>
<accession>Q08ZG8</accession>
<dbReference type="Proteomes" id="UP000032702">
    <property type="component" value="Unassembled WGS sequence"/>
</dbReference>
<sequence length="582" mass="60857">MLSGPARAGSLRQRLALAHQLRAARVRAHLRVDEALVGGHGPVGAQHALGREGEDAPRVDLLHDGPVLSIHHEDDVLPGLIVRVGDGQAGAGGGALRVGQHRDARAQARRLDAAARAGDDQAHQGDGHPASHDAGLVLEEPVLLAEVLHHLLEDGDGVEHRVGSLGGHALADLEFRPLLFGLSGPGGTHHPGPAGVCPRAGRARGGTGWGLPGGTAAFRHLSTVTHRSRSVEARTARWLLCLDLLQRPGGLHVVRLDLQHLEQPLLGLGSGGAAALGRPGAQRLLGEQQSQAQGEFEVLGILLHHAQQFLLGGGIVPLQLVHQRQLSPGGHRIRLKPGEDLERFTGGRQLPPVQVQIAQAEPGGIQQGVELHGLRVGLPGRVRALAGQVQLSQVEVVLAVPGSPLDGLLELVHGPARVVQPLIGQPQQRMDHREVRVALEQLLEGQDGLLGDVQLLEELDALLELALGRLGKAHERVGDLVHQRPCGGDLRGGRGGPHHGIQGGHRPRSVPGAEQRLGERKADRGLARGQFGGAPQGAQGGGVLLGFQVGDAQPVMELGLGGGQGDGPLEGRHRGGARIRGP</sequence>
<gene>
    <name evidence="2" type="ORF">STIAU_5173</name>
</gene>
<name>Q08ZG8_STIAD</name>